<organism evidence="3">
    <name type="scientific">hydrothermal vent metagenome</name>
    <dbReference type="NCBI Taxonomy" id="652676"/>
    <lineage>
        <taxon>unclassified sequences</taxon>
        <taxon>metagenomes</taxon>
        <taxon>ecological metagenomes</taxon>
    </lineage>
</organism>
<dbReference type="InterPro" id="IPR036661">
    <property type="entry name" value="Luciferase-like_sf"/>
</dbReference>
<name>A0A160VCW2_9ZZZZ</name>
<dbReference type="AlphaFoldDB" id="A0A160VCW2"/>
<evidence type="ECO:0000313" key="3">
    <source>
        <dbReference type="EMBL" id="CUV02490.1"/>
    </source>
</evidence>
<dbReference type="SUPFAM" id="SSF51679">
    <property type="entry name" value="Bacterial luciferase-like"/>
    <property type="match status" value="1"/>
</dbReference>
<dbReference type="EMBL" id="FAXA01000268">
    <property type="protein sequence ID" value="CUV02490.1"/>
    <property type="molecule type" value="Genomic_DNA"/>
</dbReference>
<dbReference type="Gene3D" id="3.20.20.30">
    <property type="entry name" value="Luciferase-like domain"/>
    <property type="match status" value="1"/>
</dbReference>
<sequence length="333" mass="35843">MKFGVAIVPHDLEETAVSARLAEEQGFDYIGIPDSQSLWRELYLSLSVVANNTSRARIGPTVTNALTRHPAVAASAIATLNEISGGRAFLGIGSGDSAILNLGLRPARLAELQEYIEALRAILSGDSYDYQGRSIHVQWSEKPVPIIMSAEGPKTLAIAGGIADAVIIHSGLTKDVLADTIARIRGGERAAGRPEGSAEVWAFAKCNIADRREDAINEIKMALVASGHHAFRFTLEGKNVPEELQESVMALQGEYVFSEHEQLGETRNAALSDELGLTDFLADRFAVAGTPDECLEKVRIIQDAGVDNLLILAISSDSDNIIRQFGQEVIARL</sequence>
<dbReference type="InterPro" id="IPR011251">
    <property type="entry name" value="Luciferase-like_dom"/>
</dbReference>
<evidence type="ECO:0000259" key="2">
    <source>
        <dbReference type="Pfam" id="PF00296"/>
    </source>
</evidence>
<accession>A0A160VCW2</accession>
<dbReference type="GO" id="GO:0016705">
    <property type="term" value="F:oxidoreductase activity, acting on paired donors, with incorporation or reduction of molecular oxygen"/>
    <property type="evidence" value="ECO:0007669"/>
    <property type="project" value="InterPro"/>
</dbReference>
<keyword evidence="1" id="KW-0560">Oxidoreductase</keyword>
<gene>
    <name evidence="3" type="ORF">MGWOODY_Clf113</name>
</gene>
<evidence type="ECO:0000256" key="1">
    <source>
        <dbReference type="ARBA" id="ARBA00023002"/>
    </source>
</evidence>
<reference evidence="3" key="1">
    <citation type="submission" date="2015-10" db="EMBL/GenBank/DDBJ databases">
        <authorList>
            <person name="Gilbert D.G."/>
        </authorList>
    </citation>
    <scope>NUCLEOTIDE SEQUENCE</scope>
</reference>
<dbReference type="InterPro" id="IPR050564">
    <property type="entry name" value="F420-G6PD/mer"/>
</dbReference>
<dbReference type="Pfam" id="PF00296">
    <property type="entry name" value="Bac_luciferase"/>
    <property type="match status" value="1"/>
</dbReference>
<dbReference type="PANTHER" id="PTHR43244">
    <property type="match status" value="1"/>
</dbReference>
<dbReference type="PANTHER" id="PTHR43244:SF1">
    <property type="entry name" value="5,10-METHYLENETETRAHYDROMETHANOPTERIN REDUCTASE"/>
    <property type="match status" value="1"/>
</dbReference>
<protein>
    <submittedName>
        <fullName evidence="3">Similar to F420-dependent glucose-6-phosphate dehydrogenase, SCO6495 family</fullName>
    </submittedName>
</protein>
<proteinExistence type="predicted"/>
<feature type="domain" description="Luciferase-like" evidence="2">
    <location>
        <begin position="11"/>
        <end position="307"/>
    </location>
</feature>